<name>A0ABY1ZTF5_9GAMM</name>
<sequence>MVERRRNTRHALWIVLPLLSSLAAADDALFTGEALSADQLQEANGRQGIPFQWQVNDTDQNAIVADNVLNGTVITGDNVISDHAFDNMNGVATVIQNTGNHVVIQDSTQINVLINH</sequence>
<evidence type="ECO:0000313" key="3">
    <source>
        <dbReference type="Proteomes" id="UP000313645"/>
    </source>
</evidence>
<dbReference type="RefSeq" id="WP_123636477.1">
    <property type="nucleotide sequence ID" value="NZ_SJDL01000004.1"/>
</dbReference>
<keyword evidence="3" id="KW-1185">Reference proteome</keyword>
<dbReference type="EMBL" id="SJDL01000004">
    <property type="protein sequence ID" value="TBW58518.1"/>
    <property type="molecule type" value="Genomic_DNA"/>
</dbReference>
<feature type="chain" id="PRO_5047507810" evidence="1">
    <location>
        <begin position="26"/>
        <end position="116"/>
    </location>
</feature>
<dbReference type="Proteomes" id="UP000313645">
    <property type="component" value="Unassembled WGS sequence"/>
</dbReference>
<organism evidence="2 3">
    <name type="scientific">Marinobacter halodurans</name>
    <dbReference type="NCBI Taxonomy" id="2528979"/>
    <lineage>
        <taxon>Bacteria</taxon>
        <taxon>Pseudomonadati</taxon>
        <taxon>Pseudomonadota</taxon>
        <taxon>Gammaproteobacteria</taxon>
        <taxon>Pseudomonadales</taxon>
        <taxon>Marinobacteraceae</taxon>
        <taxon>Marinobacter</taxon>
    </lineage>
</organism>
<proteinExistence type="predicted"/>
<gene>
    <name evidence="2" type="ORF">EZI54_03805</name>
</gene>
<evidence type="ECO:0000256" key="1">
    <source>
        <dbReference type="SAM" id="SignalP"/>
    </source>
</evidence>
<evidence type="ECO:0000313" key="2">
    <source>
        <dbReference type="EMBL" id="TBW58518.1"/>
    </source>
</evidence>
<accession>A0ABY1ZTF5</accession>
<protein>
    <submittedName>
        <fullName evidence="2">Uncharacterized protein</fullName>
    </submittedName>
</protein>
<reference evidence="2 3" key="1">
    <citation type="submission" date="2019-02" db="EMBL/GenBank/DDBJ databases">
        <title>Marinobacter halodurans sp. nov., a marine bacterium isolated from sea tidal flat.</title>
        <authorList>
            <person name="Yoo Y."/>
            <person name="Lee D.W."/>
            <person name="Kim B.S."/>
            <person name="Kim J.-J."/>
        </authorList>
    </citation>
    <scope>NUCLEOTIDE SEQUENCE [LARGE SCALE GENOMIC DNA]</scope>
    <source>
        <strain evidence="2 3">YJ-S3-2</strain>
    </source>
</reference>
<keyword evidence="1" id="KW-0732">Signal</keyword>
<comment type="caution">
    <text evidence="2">The sequence shown here is derived from an EMBL/GenBank/DDBJ whole genome shotgun (WGS) entry which is preliminary data.</text>
</comment>
<feature type="signal peptide" evidence="1">
    <location>
        <begin position="1"/>
        <end position="25"/>
    </location>
</feature>